<evidence type="ECO:0000313" key="12">
    <source>
        <dbReference type="EMBL" id="PNG25302.1"/>
    </source>
</evidence>
<dbReference type="PROSITE" id="PS00691">
    <property type="entry name" value="DNA_PHOTOLYASES_1_2"/>
    <property type="match status" value="1"/>
</dbReference>
<dbReference type="EC" id="4.1.99.3" evidence="2"/>
<evidence type="ECO:0000256" key="3">
    <source>
        <dbReference type="ARBA" id="ARBA00014046"/>
    </source>
</evidence>
<evidence type="ECO:0000256" key="5">
    <source>
        <dbReference type="ARBA" id="ARBA00022827"/>
    </source>
</evidence>
<dbReference type="PRINTS" id="PR00147">
    <property type="entry name" value="DNAPHOTLYASE"/>
</dbReference>
<keyword evidence="4 8" id="KW-0285">Flavoprotein</keyword>
<evidence type="ECO:0000259" key="11">
    <source>
        <dbReference type="PROSITE" id="PS51645"/>
    </source>
</evidence>
<dbReference type="FunFam" id="1.10.579.10:FF:000003">
    <property type="entry name" value="Deoxyribodipyrimidine photo-lyase"/>
    <property type="match status" value="1"/>
</dbReference>
<dbReference type="AlphaFoldDB" id="A0A2J7TEV7"/>
<dbReference type="InterPro" id="IPR036134">
    <property type="entry name" value="Crypto/Photolyase_FAD-like_sf"/>
</dbReference>
<dbReference type="PANTHER" id="PTHR11455:SF9">
    <property type="entry name" value="CRYPTOCHROME CIRCADIAN CLOCK 5 ISOFORM X1"/>
    <property type="match status" value="1"/>
</dbReference>
<dbReference type="InterPro" id="IPR005101">
    <property type="entry name" value="Cryptochr/Photolyase_FAD-bd"/>
</dbReference>
<dbReference type="InterPro" id="IPR018394">
    <property type="entry name" value="DNA_photolyase_1_CS_C"/>
</dbReference>
<evidence type="ECO:0000313" key="13">
    <source>
        <dbReference type="Proteomes" id="UP000236286"/>
    </source>
</evidence>
<dbReference type="RefSeq" id="WP_102844406.1">
    <property type="nucleotide sequence ID" value="NZ_PDZR01000017.1"/>
</dbReference>
<proteinExistence type="inferred from homology"/>
<dbReference type="GO" id="GO:0000719">
    <property type="term" value="P:photoreactive repair"/>
    <property type="evidence" value="ECO:0007669"/>
    <property type="project" value="UniProtKB-ARBA"/>
</dbReference>
<accession>A0A2J7TEV7</accession>
<dbReference type="Gene3D" id="1.25.40.80">
    <property type="match status" value="1"/>
</dbReference>
<dbReference type="InterPro" id="IPR014729">
    <property type="entry name" value="Rossmann-like_a/b/a_fold"/>
</dbReference>
<evidence type="ECO:0000256" key="6">
    <source>
        <dbReference type="ARBA" id="ARBA00022991"/>
    </source>
</evidence>
<comment type="cofactor">
    <cofactor evidence="1">
        <name>(6R)-5,10-methylene-5,6,7,8-tetrahydrofolate</name>
        <dbReference type="ChEBI" id="CHEBI:15636"/>
    </cofactor>
</comment>
<dbReference type="SUPFAM" id="SSF48173">
    <property type="entry name" value="Cryptochrome/photolyase FAD-binding domain"/>
    <property type="match status" value="1"/>
</dbReference>
<dbReference type="OrthoDB" id="9772484at2"/>
<reference evidence="12 13" key="1">
    <citation type="submission" date="2017-10" db="EMBL/GenBank/DDBJ databases">
        <title>Genome announcement of Methylocella silvestris TVC from permafrost.</title>
        <authorList>
            <person name="Wang J."/>
            <person name="Geng K."/>
            <person name="Ul-Haque F."/>
            <person name="Crombie A.T."/>
            <person name="Street L.E."/>
            <person name="Wookey P.A."/>
            <person name="Murrell J.C."/>
            <person name="Pratscher J."/>
        </authorList>
    </citation>
    <scope>NUCLEOTIDE SEQUENCE [LARGE SCALE GENOMIC DNA]</scope>
    <source>
        <strain evidence="12 13">TVC</strain>
    </source>
</reference>
<keyword evidence="6 10" id="KW-0157">Chromophore</keyword>
<comment type="caution">
    <text evidence="12">The sequence shown here is derived from an EMBL/GenBank/DDBJ whole genome shotgun (WGS) entry which is preliminary data.</text>
</comment>
<feature type="binding site" evidence="8">
    <location>
        <position position="282"/>
    </location>
    <ligand>
        <name>FAD</name>
        <dbReference type="ChEBI" id="CHEBI:57692"/>
    </ligand>
</feature>
<keyword evidence="5 8" id="KW-0274">FAD</keyword>
<dbReference type="Pfam" id="PF03441">
    <property type="entry name" value="FAD_binding_7"/>
    <property type="match status" value="1"/>
</dbReference>
<dbReference type="GO" id="GO:0071949">
    <property type="term" value="F:FAD binding"/>
    <property type="evidence" value="ECO:0007669"/>
    <property type="project" value="TreeGrafter"/>
</dbReference>
<feature type="binding site" evidence="8">
    <location>
        <position position="234"/>
    </location>
    <ligand>
        <name>FAD</name>
        <dbReference type="ChEBI" id="CHEBI:57692"/>
    </ligand>
</feature>
<gene>
    <name evidence="12" type="ORF">CR492_14210</name>
</gene>
<comment type="catalytic activity">
    <reaction evidence="7">
        <text>cyclobutadipyrimidine (in DNA) = 2 pyrimidine residues (in DNA).</text>
        <dbReference type="EC" id="4.1.99.3"/>
    </reaction>
</comment>
<dbReference type="Gene3D" id="1.10.579.10">
    <property type="entry name" value="DNA Cyclobutane Dipyrimidine Photolyase, subunit A, domain 3"/>
    <property type="match status" value="1"/>
</dbReference>
<dbReference type="InterPro" id="IPR002081">
    <property type="entry name" value="Cryptochrome/DNA_photolyase_1"/>
</dbReference>
<dbReference type="GO" id="GO:0003677">
    <property type="term" value="F:DNA binding"/>
    <property type="evidence" value="ECO:0007669"/>
    <property type="project" value="TreeGrafter"/>
</dbReference>
<dbReference type="GO" id="GO:0009416">
    <property type="term" value="P:response to light stimulus"/>
    <property type="evidence" value="ECO:0007669"/>
    <property type="project" value="TreeGrafter"/>
</dbReference>
<protein>
    <recommendedName>
        <fullName evidence="3">Deoxyribodipyrimidine photo-lyase</fullName>
        <ecNumber evidence="2">4.1.99.3</ecNumber>
    </recommendedName>
</protein>
<comment type="cofactor">
    <cofactor evidence="8">
        <name>FAD</name>
        <dbReference type="ChEBI" id="CHEBI:57692"/>
    </cofactor>
    <text evidence="8">Binds 1 FAD per subunit.</text>
</comment>
<dbReference type="InterPro" id="IPR036155">
    <property type="entry name" value="Crypto/Photolyase_N_sf"/>
</dbReference>
<feature type="site" description="Electron transfer via tryptophanyl radical" evidence="9">
    <location>
        <position position="316"/>
    </location>
</feature>
<evidence type="ECO:0000256" key="9">
    <source>
        <dbReference type="PIRSR" id="PIRSR602081-2"/>
    </source>
</evidence>
<evidence type="ECO:0000256" key="4">
    <source>
        <dbReference type="ARBA" id="ARBA00022630"/>
    </source>
</evidence>
<feature type="site" description="Electron transfer via tryptophanyl radical" evidence="9">
    <location>
        <position position="393"/>
    </location>
</feature>
<sequence>MAALKEQTTAIVWFRDDLRLADNEALAAALLTGAPLLCIYILQDGAGGFRPPGGAARWWLHHSLQALGQDIAARGGRLDLFRGDARKILPALTEAAGANFVCWTRRYGGPEMAADAALKAKLKSSGVAAKSFNGHLLHEPWEITRGEGQGFAVYTPYWRAASAAGQGGEPLPAPDRLRAAPFPRGAPQRASLAALSLMPEKTDWAGGLRAAWTPGENGARQRLKAFLEGRMASYPFQRDQPDADVVSRLSPHLRFGEIGPRQVFAAVRSAEDNPAKNSRLKFLAELGWREFNYHLLFRHPEAARENIQRRFDKMPWRVPPPHELSAWRRGETGYPIVDAGMRELWATGYMHNRVRMIAASFLIKHLLIDWRVGEDWFWDTLCDADPANNPMNWQWVAGSGADAAPYFRIFNPVLQGEKFDAAGDYVRRWVPELAALPGKWVHKPFAAPPSVLREAGVMLGETYPRPIVDLAEGRARALAAFARVRG</sequence>
<dbReference type="PANTHER" id="PTHR11455">
    <property type="entry name" value="CRYPTOCHROME"/>
    <property type="match status" value="1"/>
</dbReference>
<dbReference type="Pfam" id="PF00875">
    <property type="entry name" value="DNA_photolyase"/>
    <property type="match status" value="1"/>
</dbReference>
<dbReference type="SUPFAM" id="SSF52425">
    <property type="entry name" value="Cryptochrome/photolyase, N-terminal domain"/>
    <property type="match status" value="1"/>
</dbReference>
<keyword evidence="12" id="KW-0456">Lyase</keyword>
<name>A0A2J7TEV7_METSI</name>
<feature type="domain" description="Photolyase/cryptochrome alpha/beta" evidence="11">
    <location>
        <begin position="8"/>
        <end position="137"/>
    </location>
</feature>
<evidence type="ECO:0000256" key="1">
    <source>
        <dbReference type="ARBA" id="ARBA00001932"/>
    </source>
</evidence>
<organism evidence="12 13">
    <name type="scientific">Methylocella silvestris</name>
    <dbReference type="NCBI Taxonomy" id="199596"/>
    <lineage>
        <taxon>Bacteria</taxon>
        <taxon>Pseudomonadati</taxon>
        <taxon>Pseudomonadota</taxon>
        <taxon>Alphaproteobacteria</taxon>
        <taxon>Hyphomicrobiales</taxon>
        <taxon>Beijerinckiaceae</taxon>
        <taxon>Methylocella</taxon>
    </lineage>
</organism>
<evidence type="ECO:0000256" key="8">
    <source>
        <dbReference type="PIRSR" id="PIRSR602081-1"/>
    </source>
</evidence>
<dbReference type="PROSITE" id="PS51645">
    <property type="entry name" value="PHR_CRY_ALPHA_BETA"/>
    <property type="match status" value="1"/>
</dbReference>
<dbReference type="Gene3D" id="3.40.50.620">
    <property type="entry name" value="HUPs"/>
    <property type="match status" value="1"/>
</dbReference>
<evidence type="ECO:0000256" key="7">
    <source>
        <dbReference type="ARBA" id="ARBA00033999"/>
    </source>
</evidence>
<evidence type="ECO:0000256" key="10">
    <source>
        <dbReference type="RuleBase" id="RU004182"/>
    </source>
</evidence>
<evidence type="ECO:0000256" key="2">
    <source>
        <dbReference type="ARBA" id="ARBA00013149"/>
    </source>
</evidence>
<dbReference type="PROSITE" id="PS00394">
    <property type="entry name" value="DNA_PHOTOLYASES_1_1"/>
    <property type="match status" value="1"/>
</dbReference>
<dbReference type="Proteomes" id="UP000236286">
    <property type="component" value="Unassembled WGS sequence"/>
</dbReference>
<feature type="site" description="Electron transfer via tryptophanyl radical" evidence="9">
    <location>
        <position position="370"/>
    </location>
</feature>
<dbReference type="EMBL" id="PDZR01000017">
    <property type="protein sequence ID" value="PNG25302.1"/>
    <property type="molecule type" value="Genomic_DNA"/>
</dbReference>
<dbReference type="InterPro" id="IPR006050">
    <property type="entry name" value="DNA_photolyase_N"/>
</dbReference>
<comment type="similarity">
    <text evidence="10">Belongs to the DNA photolyase family.</text>
</comment>
<feature type="binding site" evidence="8">
    <location>
        <begin position="383"/>
        <end position="385"/>
    </location>
    <ligand>
        <name>FAD</name>
        <dbReference type="ChEBI" id="CHEBI:57692"/>
    </ligand>
</feature>
<dbReference type="GO" id="GO:0003904">
    <property type="term" value="F:deoxyribodipyrimidine photo-lyase activity"/>
    <property type="evidence" value="ECO:0007669"/>
    <property type="project" value="UniProtKB-EC"/>
</dbReference>